<evidence type="ECO:0000256" key="1">
    <source>
        <dbReference type="SAM" id="MobiDB-lite"/>
    </source>
</evidence>
<evidence type="ECO:0000313" key="3">
    <source>
        <dbReference type="Proteomes" id="UP000031668"/>
    </source>
</evidence>
<organism evidence="2 3">
    <name type="scientific">Thelohanellus kitauei</name>
    <name type="common">Myxosporean</name>
    <dbReference type="NCBI Taxonomy" id="669202"/>
    <lineage>
        <taxon>Eukaryota</taxon>
        <taxon>Metazoa</taxon>
        <taxon>Cnidaria</taxon>
        <taxon>Myxozoa</taxon>
        <taxon>Myxosporea</taxon>
        <taxon>Bivalvulida</taxon>
        <taxon>Platysporina</taxon>
        <taxon>Myxobolidae</taxon>
        <taxon>Thelohanellus</taxon>
    </lineage>
</organism>
<dbReference type="InterPro" id="IPR016024">
    <property type="entry name" value="ARM-type_fold"/>
</dbReference>
<feature type="region of interest" description="Disordered" evidence="1">
    <location>
        <begin position="1"/>
        <end position="42"/>
    </location>
</feature>
<comment type="caution">
    <text evidence="2">The sequence shown here is derived from an EMBL/GenBank/DDBJ whole genome shotgun (WGS) entry which is preliminary data.</text>
</comment>
<gene>
    <name evidence="2" type="ORF">RF11_12343</name>
</gene>
<proteinExistence type="predicted"/>
<sequence>MVKVLNPKQSKYQPKKGGVSKKSGKPGKYQGAAPKPSNLGKLPKFDPLKQKLFYDDKLVKSLIQDISSKKVKNQEKQPAIDKLVKYLTSHNFKFISKRWSTRALGLSLKYSGSNETARIISMVLDNFNKMEACPDINILIFKIFKYWFVGLDFSPVKQRNKIFDALKSRIFKLQFSSKKLTYANKIFQLLNNMKKHELMACFFIEKSEDCEQISYETFTSAWNREIATYDKYHTWYEYVKNYINISIKDQKTESFYFCYLVDSFFSVCPIQDAINLSKLFSADSIAYLCFCKEGIKIIARFLRICSTDDYELVLMKLCEFEHDVLSRDEFSYIHLTCLFQENQLEIYERTLLRCLLSNFSASLKFCAWCQLISFTIQPRNKKFISSIVLDFIDHCDSLSGSPNSGSIYRCCIDKILQPLVQYFIDHASESMSCKFKCNLLLQIFEYYYEIGHSFDIKNLYKKIAKQSNCIQDNVPLYSTKQVCWFIIKLIHDDSARDSLFIKYLIKLLQENTIKIFMNNKNTSFIINVLKNKCPNNLQNDLNHLLG</sequence>
<name>A0A0C2NFT0_THEKT</name>
<keyword evidence="3" id="KW-1185">Reference proteome</keyword>
<dbReference type="Proteomes" id="UP000031668">
    <property type="component" value="Unassembled WGS sequence"/>
</dbReference>
<protein>
    <submittedName>
        <fullName evidence="2">Uncharacterized protein</fullName>
    </submittedName>
</protein>
<evidence type="ECO:0000313" key="2">
    <source>
        <dbReference type="EMBL" id="KII72877.1"/>
    </source>
</evidence>
<dbReference type="AlphaFoldDB" id="A0A0C2NFT0"/>
<accession>A0A0C2NFT0</accession>
<dbReference type="SUPFAM" id="SSF48371">
    <property type="entry name" value="ARM repeat"/>
    <property type="match status" value="1"/>
</dbReference>
<dbReference type="EMBL" id="JWZT01001076">
    <property type="protein sequence ID" value="KII72877.1"/>
    <property type="molecule type" value="Genomic_DNA"/>
</dbReference>
<reference evidence="2 3" key="1">
    <citation type="journal article" date="2014" name="Genome Biol. Evol.">
        <title>The genome of the myxosporean Thelohanellus kitauei shows adaptations to nutrient acquisition within its fish host.</title>
        <authorList>
            <person name="Yang Y."/>
            <person name="Xiong J."/>
            <person name="Zhou Z."/>
            <person name="Huo F."/>
            <person name="Miao W."/>
            <person name="Ran C."/>
            <person name="Liu Y."/>
            <person name="Zhang J."/>
            <person name="Feng J."/>
            <person name="Wang M."/>
            <person name="Wang M."/>
            <person name="Wang L."/>
            <person name="Yao B."/>
        </authorList>
    </citation>
    <scope>NUCLEOTIDE SEQUENCE [LARGE SCALE GENOMIC DNA]</scope>
    <source>
        <strain evidence="2">Wuqing</strain>
    </source>
</reference>